<protein>
    <submittedName>
        <fullName evidence="4">GNAT family N-acetyltransferase</fullName>
    </submittedName>
</protein>
<evidence type="ECO:0000256" key="1">
    <source>
        <dbReference type="ARBA" id="ARBA00022679"/>
    </source>
</evidence>
<dbReference type="PANTHER" id="PTHR43877">
    <property type="entry name" value="AMINOALKYLPHOSPHONATE N-ACETYLTRANSFERASE-RELATED-RELATED"/>
    <property type="match status" value="1"/>
</dbReference>
<sequence length="198" mass="21338">MTIPSLIIREAANDTEREAAAALIDRRDDHHHPLDRTELKRARLVLLAFYGEALVGTAAIKSPAIKAASIKAAVINADGHGESSDVAELGYLVVDKAFRRRGIGAALTAARIDWARAQGIRLLWATVRDENHASRDNLVKAGWQFFGNYLSIRGTGNTIGWYVLALDLSLSGVEIASLMAPIIGERVAIGGHAPLSRP</sequence>
<evidence type="ECO:0000256" key="2">
    <source>
        <dbReference type="ARBA" id="ARBA00023315"/>
    </source>
</evidence>
<gene>
    <name evidence="4" type="ORF">KJI95_09265</name>
</gene>
<dbReference type="InterPro" id="IPR016181">
    <property type="entry name" value="Acyl_CoA_acyltransferase"/>
</dbReference>
<keyword evidence="5" id="KW-1185">Reference proteome</keyword>
<dbReference type="SUPFAM" id="SSF55729">
    <property type="entry name" value="Acyl-CoA N-acyltransferases (Nat)"/>
    <property type="match status" value="1"/>
</dbReference>
<dbReference type="RefSeq" id="WP_214506913.1">
    <property type="nucleotide sequence ID" value="NZ_JAHEPS010000003.1"/>
</dbReference>
<dbReference type="PROSITE" id="PS51186">
    <property type="entry name" value="GNAT"/>
    <property type="match status" value="1"/>
</dbReference>
<evidence type="ECO:0000313" key="5">
    <source>
        <dbReference type="Proteomes" id="UP001195903"/>
    </source>
</evidence>
<dbReference type="InterPro" id="IPR000182">
    <property type="entry name" value="GNAT_dom"/>
</dbReference>
<evidence type="ECO:0000259" key="3">
    <source>
        <dbReference type="PROSITE" id="PS51186"/>
    </source>
</evidence>
<accession>A0ABS5V2N3</accession>
<organism evidence="4 5">
    <name type="scientific">Shewanella jiangmenensis</name>
    <dbReference type="NCBI Taxonomy" id="2837387"/>
    <lineage>
        <taxon>Bacteria</taxon>
        <taxon>Pseudomonadati</taxon>
        <taxon>Pseudomonadota</taxon>
        <taxon>Gammaproteobacteria</taxon>
        <taxon>Alteromonadales</taxon>
        <taxon>Shewanellaceae</taxon>
        <taxon>Shewanella</taxon>
    </lineage>
</organism>
<name>A0ABS5V2N3_9GAMM</name>
<dbReference type="EMBL" id="JAHEPS010000003">
    <property type="protein sequence ID" value="MBT1444708.1"/>
    <property type="molecule type" value="Genomic_DNA"/>
</dbReference>
<evidence type="ECO:0000313" key="4">
    <source>
        <dbReference type="EMBL" id="MBT1444708.1"/>
    </source>
</evidence>
<dbReference type="Proteomes" id="UP001195903">
    <property type="component" value="Unassembled WGS sequence"/>
</dbReference>
<feature type="domain" description="N-acetyltransferase" evidence="3">
    <location>
        <begin position="6"/>
        <end position="169"/>
    </location>
</feature>
<dbReference type="Gene3D" id="3.40.630.30">
    <property type="match status" value="1"/>
</dbReference>
<reference evidence="4 5" key="1">
    <citation type="submission" date="2021-05" db="EMBL/GenBank/DDBJ databases">
        <title>Shewanella sp. JM162201.</title>
        <authorList>
            <person name="Xu S."/>
            <person name="Li A."/>
        </authorList>
    </citation>
    <scope>NUCLEOTIDE SEQUENCE [LARGE SCALE GENOMIC DNA]</scope>
    <source>
        <strain evidence="4 5">JM162201</strain>
    </source>
</reference>
<keyword evidence="1" id="KW-0808">Transferase</keyword>
<dbReference type="CDD" id="cd04301">
    <property type="entry name" value="NAT_SF"/>
    <property type="match status" value="1"/>
</dbReference>
<dbReference type="Pfam" id="PF00583">
    <property type="entry name" value="Acetyltransf_1"/>
    <property type="match status" value="1"/>
</dbReference>
<keyword evidence="2" id="KW-0012">Acyltransferase</keyword>
<dbReference type="InterPro" id="IPR050832">
    <property type="entry name" value="Bact_Acetyltransf"/>
</dbReference>
<comment type="caution">
    <text evidence="4">The sequence shown here is derived from an EMBL/GenBank/DDBJ whole genome shotgun (WGS) entry which is preliminary data.</text>
</comment>
<proteinExistence type="predicted"/>